<dbReference type="AlphaFoldDB" id="A0A0G4GP48"/>
<evidence type="ECO:0000313" key="3">
    <source>
        <dbReference type="Proteomes" id="UP000041254"/>
    </source>
</evidence>
<name>A0A0G4GP48_VITBC</name>
<protein>
    <submittedName>
        <fullName evidence="2">Uncharacterized protein</fullName>
    </submittedName>
</protein>
<dbReference type="VEuPathDB" id="CryptoDB:Vbra_23076"/>
<dbReference type="OrthoDB" id="417983at2759"/>
<evidence type="ECO:0000256" key="1">
    <source>
        <dbReference type="SAM" id="MobiDB-lite"/>
    </source>
</evidence>
<reference evidence="2 3" key="1">
    <citation type="submission" date="2014-11" db="EMBL/GenBank/DDBJ databases">
        <authorList>
            <person name="Zhu J."/>
            <person name="Qi W."/>
            <person name="Song R."/>
        </authorList>
    </citation>
    <scope>NUCLEOTIDE SEQUENCE [LARGE SCALE GENOMIC DNA]</scope>
</reference>
<accession>A0A0G4GP48</accession>
<keyword evidence="3" id="KW-1185">Reference proteome</keyword>
<proteinExistence type="predicted"/>
<evidence type="ECO:0000313" key="2">
    <source>
        <dbReference type="EMBL" id="CEM32060.1"/>
    </source>
</evidence>
<gene>
    <name evidence="2" type="ORF">Vbra_23076</name>
</gene>
<dbReference type="Proteomes" id="UP000041254">
    <property type="component" value="Unassembled WGS sequence"/>
</dbReference>
<dbReference type="InParanoid" id="A0A0G4GP48"/>
<organism evidence="2 3">
    <name type="scientific">Vitrella brassicaformis (strain CCMP3155)</name>
    <dbReference type="NCBI Taxonomy" id="1169540"/>
    <lineage>
        <taxon>Eukaryota</taxon>
        <taxon>Sar</taxon>
        <taxon>Alveolata</taxon>
        <taxon>Colpodellida</taxon>
        <taxon>Vitrellaceae</taxon>
        <taxon>Vitrella</taxon>
    </lineage>
</organism>
<dbReference type="EMBL" id="CDMY01000744">
    <property type="protein sequence ID" value="CEM32060.1"/>
    <property type="molecule type" value="Genomic_DNA"/>
</dbReference>
<feature type="region of interest" description="Disordered" evidence="1">
    <location>
        <begin position="341"/>
        <end position="368"/>
    </location>
</feature>
<sequence length="397" mass="45775">MSYSPLRHLPLDERPCAAEKLRPFVEPDHGQRHPSPFNRAREAAATSPWVFDRSMPLPHGARPSPEFRGVPRHVPLYQGADLNNLPMPMADLQPGERKRGCVRIDSTEDKRRRQEEIARELHDLYSQQRLMTPHQRREEHWRMKTLMDELEAIMPEVRLQSKRTRVIRNTFSRGIVGIDSPLLPEDDTVLFKDSSKRISDRIQRTGEKAKQRRAELISQRGAVGRHYERSPVLRQCASEAILPRGPASGECSQRFLNTHERVFPRSSMLWSVKRAQKMWRQDNRENWHILSHAANDMPNLFPLPPNKDFDHKWSDIGRAIARPPKPPPTRTIPTMPTQTLAHHEPVSHPALPPLAPSAESKAIEDTRRPSRRLSPMAILMQPEEHRVQADARGVVFL</sequence>